<name>A0A1E4TXS4_PACTA</name>
<accession>A0A1E4TXS4</accession>
<feature type="transmembrane region" description="Helical" evidence="6">
    <location>
        <begin position="165"/>
        <end position="185"/>
    </location>
</feature>
<evidence type="ECO:0000256" key="2">
    <source>
        <dbReference type="ARBA" id="ARBA00022692"/>
    </source>
</evidence>
<protein>
    <recommendedName>
        <fullName evidence="9">Major facilitator superfamily (MFS) profile domain-containing protein</fullName>
    </recommendedName>
</protein>
<feature type="transmembrane region" description="Helical" evidence="6">
    <location>
        <begin position="330"/>
        <end position="347"/>
    </location>
</feature>
<dbReference type="OrthoDB" id="196103at2759"/>
<dbReference type="PANTHER" id="PTHR23294">
    <property type="entry name" value="ET TRANSLATION PRODUCT-RELATED"/>
    <property type="match status" value="1"/>
</dbReference>
<comment type="subcellular location">
    <subcellularLocation>
        <location evidence="1">Membrane</location>
        <topology evidence="1">Multi-pass membrane protein</topology>
    </subcellularLocation>
</comment>
<feature type="transmembrane region" description="Helical" evidence="6">
    <location>
        <begin position="238"/>
        <end position="262"/>
    </location>
</feature>
<feature type="transmembrane region" description="Helical" evidence="6">
    <location>
        <begin position="465"/>
        <end position="484"/>
    </location>
</feature>
<dbReference type="InterPro" id="IPR051617">
    <property type="entry name" value="UNC-93-like_regulator"/>
</dbReference>
<evidence type="ECO:0000256" key="4">
    <source>
        <dbReference type="ARBA" id="ARBA00023136"/>
    </source>
</evidence>
<keyword evidence="3 6" id="KW-1133">Transmembrane helix</keyword>
<dbReference type="Gene3D" id="1.20.1250.20">
    <property type="entry name" value="MFS general substrate transporter like domains"/>
    <property type="match status" value="1"/>
</dbReference>
<dbReference type="EMBL" id="KV454013">
    <property type="protein sequence ID" value="ODV96521.1"/>
    <property type="molecule type" value="Genomic_DNA"/>
</dbReference>
<dbReference type="Pfam" id="PF05978">
    <property type="entry name" value="UNC-93"/>
    <property type="match status" value="1"/>
</dbReference>
<reference evidence="8" key="1">
    <citation type="submission" date="2016-05" db="EMBL/GenBank/DDBJ databases">
        <title>Comparative genomics of biotechnologically important yeasts.</title>
        <authorList>
            <consortium name="DOE Joint Genome Institute"/>
            <person name="Riley R."/>
            <person name="Haridas S."/>
            <person name="Wolfe K.H."/>
            <person name="Lopes M.R."/>
            <person name="Hittinger C.T."/>
            <person name="Goker M."/>
            <person name="Salamov A."/>
            <person name="Wisecaver J."/>
            <person name="Long T.M."/>
            <person name="Aerts A.L."/>
            <person name="Barry K."/>
            <person name="Choi C."/>
            <person name="Clum A."/>
            <person name="Coughlan A.Y."/>
            <person name="Deshpande S."/>
            <person name="Douglass A.P."/>
            <person name="Hanson S.J."/>
            <person name="Klenk H.-P."/>
            <person name="Labutti K."/>
            <person name="Lapidus A."/>
            <person name="Lindquist E."/>
            <person name="Lipzen A."/>
            <person name="Meier-Kolthoff J.P."/>
            <person name="Ohm R.A."/>
            <person name="Otillar R.P."/>
            <person name="Pangilinan J."/>
            <person name="Peng Y."/>
            <person name="Rokas A."/>
            <person name="Rosa C.A."/>
            <person name="Scheuner C."/>
            <person name="Sibirny A.A."/>
            <person name="Slot J.C."/>
            <person name="Stielow J.B."/>
            <person name="Sun H."/>
            <person name="Kurtzman C.P."/>
            <person name="Blackwell M."/>
            <person name="Grigoriev I.V."/>
            <person name="Jeffries T.W."/>
        </authorList>
    </citation>
    <scope>NUCLEOTIDE SEQUENCE [LARGE SCALE GENOMIC DNA]</scope>
    <source>
        <strain evidence="8">NRRL Y-2460</strain>
    </source>
</reference>
<feature type="transmembrane region" description="Helical" evidence="6">
    <location>
        <begin position="283"/>
        <end position="302"/>
    </location>
</feature>
<feature type="compositionally biased region" description="Basic and acidic residues" evidence="5">
    <location>
        <begin position="14"/>
        <end position="26"/>
    </location>
</feature>
<dbReference type="PANTHER" id="PTHR23294:SF59">
    <property type="entry name" value="UNC93-LIKE PROTEIN C922.05C"/>
    <property type="match status" value="1"/>
</dbReference>
<feature type="transmembrane region" description="Helical" evidence="6">
    <location>
        <begin position="438"/>
        <end position="459"/>
    </location>
</feature>
<keyword evidence="8" id="KW-1185">Reference proteome</keyword>
<organism evidence="7 8">
    <name type="scientific">Pachysolen tannophilus NRRL Y-2460</name>
    <dbReference type="NCBI Taxonomy" id="669874"/>
    <lineage>
        <taxon>Eukaryota</taxon>
        <taxon>Fungi</taxon>
        <taxon>Dikarya</taxon>
        <taxon>Ascomycota</taxon>
        <taxon>Saccharomycotina</taxon>
        <taxon>Pichiomycetes</taxon>
        <taxon>Pachysolenaceae</taxon>
        <taxon>Pachysolen</taxon>
    </lineage>
</organism>
<keyword evidence="2 6" id="KW-0812">Transmembrane</keyword>
<evidence type="ECO:0000256" key="5">
    <source>
        <dbReference type="SAM" id="MobiDB-lite"/>
    </source>
</evidence>
<dbReference type="SUPFAM" id="SSF103473">
    <property type="entry name" value="MFS general substrate transporter"/>
    <property type="match status" value="1"/>
</dbReference>
<feature type="transmembrane region" description="Helical" evidence="6">
    <location>
        <begin position="116"/>
        <end position="133"/>
    </location>
</feature>
<dbReference type="InterPro" id="IPR010291">
    <property type="entry name" value="Ion_channel_UNC-93"/>
</dbReference>
<feature type="transmembrane region" description="Helical" evidence="6">
    <location>
        <begin position="359"/>
        <end position="376"/>
    </location>
</feature>
<sequence>MTSDKEILSTIPDSHVESTDTEKESVSKGAYIDISIEEVSKEENADLESLSSIDNNKWYNKSKTIFGYKLLPYSQGRSQILMVSFVVFMIVGMSSAIGGLGAGGTLNATVVNNSNVAVYTAFAFLAFFCGPICNKIGVRATLCFGGWGYALYYGSLLCYNKTGNGTFVIASGAIEGLCAAFLWTAQGNIMLSYSEEENKGKNIARFWAIFQMGNVIGSLVPLIQTIHSTSETLADSTYIAFIVIISTGAIMATMLLPTRLVRKADGTRVILKKNPTWKSEMKALWTVLKLQPWFIGMFPMFWSSNWFMTYESNDYNLVQFNLRTRSLNNLMFAIFEVLGAFSAGYLLDSRFCSRKTMARIGWGLLMGFTLIIWGGGLKSQLRYTRQTVDDDELSLLDWTSSGYGAYLVLYMLYGAFDAWWQTYSYWVMGSLTNSSRKLAIYTGFYKSIQSAGAAVVWRLDALDTPYMAMFGSTWGLLLGSLLIASPVIYSRILEETDPDDDIKFTEND</sequence>
<feature type="transmembrane region" description="Helical" evidence="6">
    <location>
        <begin position="140"/>
        <end position="159"/>
    </location>
</feature>
<evidence type="ECO:0000256" key="6">
    <source>
        <dbReference type="SAM" id="Phobius"/>
    </source>
</evidence>
<feature type="transmembrane region" description="Helical" evidence="6">
    <location>
        <begin position="403"/>
        <end position="426"/>
    </location>
</feature>
<evidence type="ECO:0000256" key="1">
    <source>
        <dbReference type="ARBA" id="ARBA00004141"/>
    </source>
</evidence>
<gene>
    <name evidence="7" type="ORF">PACTADRAFT_41277</name>
</gene>
<proteinExistence type="predicted"/>
<feature type="region of interest" description="Disordered" evidence="5">
    <location>
        <begin position="1"/>
        <end position="26"/>
    </location>
</feature>
<dbReference type="AlphaFoldDB" id="A0A1E4TXS4"/>
<evidence type="ECO:0000313" key="8">
    <source>
        <dbReference type="Proteomes" id="UP000094236"/>
    </source>
</evidence>
<feature type="transmembrane region" description="Helical" evidence="6">
    <location>
        <begin position="206"/>
        <end position="226"/>
    </location>
</feature>
<evidence type="ECO:0008006" key="9">
    <source>
        <dbReference type="Google" id="ProtNLM"/>
    </source>
</evidence>
<feature type="transmembrane region" description="Helical" evidence="6">
    <location>
        <begin position="80"/>
        <end position="104"/>
    </location>
</feature>
<dbReference type="Proteomes" id="UP000094236">
    <property type="component" value="Unassembled WGS sequence"/>
</dbReference>
<evidence type="ECO:0000313" key="7">
    <source>
        <dbReference type="EMBL" id="ODV96521.1"/>
    </source>
</evidence>
<keyword evidence="4 6" id="KW-0472">Membrane</keyword>
<dbReference type="InterPro" id="IPR036259">
    <property type="entry name" value="MFS_trans_sf"/>
</dbReference>
<evidence type="ECO:0000256" key="3">
    <source>
        <dbReference type="ARBA" id="ARBA00022989"/>
    </source>
</evidence>
<dbReference type="GO" id="GO:0016020">
    <property type="term" value="C:membrane"/>
    <property type="evidence" value="ECO:0007669"/>
    <property type="project" value="UniProtKB-SubCell"/>
</dbReference>